<feature type="domain" description="SLBB" evidence="17">
    <location>
        <begin position="153"/>
        <end position="232"/>
    </location>
</feature>
<gene>
    <name evidence="18" type="ORF">SDC9_47722</name>
</gene>
<keyword evidence="3" id="KW-0813">Transport</keyword>
<dbReference type="GO" id="GO:0015288">
    <property type="term" value="F:porin activity"/>
    <property type="evidence" value="ECO:0007669"/>
    <property type="project" value="UniProtKB-KW"/>
</dbReference>
<evidence type="ECO:0000256" key="4">
    <source>
        <dbReference type="ARBA" id="ARBA00022452"/>
    </source>
</evidence>
<evidence type="ECO:0000256" key="3">
    <source>
        <dbReference type="ARBA" id="ARBA00022448"/>
    </source>
</evidence>
<reference evidence="18" key="1">
    <citation type="submission" date="2019-08" db="EMBL/GenBank/DDBJ databases">
        <authorList>
            <person name="Kucharzyk K."/>
            <person name="Murdoch R.W."/>
            <person name="Higgins S."/>
            <person name="Loffler F."/>
        </authorList>
    </citation>
    <scope>NUCLEOTIDE SEQUENCE</scope>
</reference>
<sequence length="270" mass="30579">MIKKKSYISIYAILVILLMASCTPQKELMYFQTNDSKDTTSVYKYTYPQGESNYSPNYLLKERDVLYIQIKSSVDAESNKLFSDQNSYYSTQNESGIYLNSYVIDKNGEINLPVVGKIKLSGISIEDARAKIENKVSEWIVSPVVICKMVSFRVSILGDVNRPGTYTFYQGSVNVFDVISAAGDLTYYGNRQEIKIVRKAANEDVIIKIDLRRADILKDPQYYLQPGDIVYVRSNKTTKSLNYFSQPLSTITSSLSLITTIVTLVFALKK</sequence>
<dbReference type="PANTHER" id="PTHR33619:SF3">
    <property type="entry name" value="POLYSACCHARIDE EXPORT PROTEIN GFCE-RELATED"/>
    <property type="match status" value="1"/>
</dbReference>
<keyword evidence="4" id="KW-1134">Transmembrane beta strand</keyword>
<keyword evidence="10" id="KW-0626">Porin</keyword>
<keyword evidence="11 15" id="KW-0472">Membrane</keyword>
<evidence type="ECO:0000256" key="12">
    <source>
        <dbReference type="ARBA" id="ARBA00023139"/>
    </source>
</evidence>
<dbReference type="InterPro" id="IPR003715">
    <property type="entry name" value="Poly_export_N"/>
</dbReference>
<name>A0A644WCM0_9ZZZZ</name>
<keyword evidence="15" id="KW-1133">Transmembrane helix</keyword>
<protein>
    <recommendedName>
        <fullName evidence="19">Soluble ligand binding domain-containing protein</fullName>
    </recommendedName>
</protein>
<evidence type="ECO:0000256" key="2">
    <source>
        <dbReference type="ARBA" id="ARBA00009450"/>
    </source>
</evidence>
<organism evidence="18">
    <name type="scientific">bioreactor metagenome</name>
    <dbReference type="NCBI Taxonomy" id="1076179"/>
    <lineage>
        <taxon>unclassified sequences</taxon>
        <taxon>metagenomes</taxon>
        <taxon>ecological metagenomes</taxon>
    </lineage>
</organism>
<evidence type="ECO:0000256" key="13">
    <source>
        <dbReference type="ARBA" id="ARBA00023237"/>
    </source>
</evidence>
<keyword evidence="6 15" id="KW-0812">Transmembrane</keyword>
<keyword evidence="13" id="KW-0998">Cell outer membrane</keyword>
<evidence type="ECO:0000256" key="1">
    <source>
        <dbReference type="ARBA" id="ARBA00004571"/>
    </source>
</evidence>
<evidence type="ECO:0000256" key="6">
    <source>
        <dbReference type="ARBA" id="ARBA00022692"/>
    </source>
</evidence>
<dbReference type="InterPro" id="IPR049712">
    <property type="entry name" value="Poly_export"/>
</dbReference>
<feature type="transmembrane region" description="Helical" evidence="15">
    <location>
        <begin position="248"/>
        <end position="268"/>
    </location>
</feature>
<dbReference type="Gene3D" id="3.10.560.10">
    <property type="entry name" value="Outer membrane lipoprotein wza domain like"/>
    <property type="match status" value="1"/>
</dbReference>
<comment type="similarity">
    <text evidence="2">Belongs to the BexD/CtrA/VexA family.</text>
</comment>
<dbReference type="GO" id="GO:0009279">
    <property type="term" value="C:cell outer membrane"/>
    <property type="evidence" value="ECO:0007669"/>
    <property type="project" value="UniProtKB-SubCell"/>
</dbReference>
<dbReference type="PANTHER" id="PTHR33619">
    <property type="entry name" value="POLYSACCHARIDE EXPORT PROTEIN GFCE-RELATED"/>
    <property type="match status" value="1"/>
</dbReference>
<dbReference type="AlphaFoldDB" id="A0A644WCM0"/>
<dbReference type="GO" id="GO:0046930">
    <property type="term" value="C:pore complex"/>
    <property type="evidence" value="ECO:0007669"/>
    <property type="project" value="UniProtKB-KW"/>
</dbReference>
<dbReference type="Pfam" id="PF02563">
    <property type="entry name" value="Poly_export"/>
    <property type="match status" value="1"/>
</dbReference>
<dbReference type="InterPro" id="IPR054765">
    <property type="entry name" value="SLBB_dom"/>
</dbReference>
<evidence type="ECO:0008006" key="19">
    <source>
        <dbReference type="Google" id="ProtNLM"/>
    </source>
</evidence>
<dbReference type="EMBL" id="VSSQ01000798">
    <property type="protein sequence ID" value="MPM01482.1"/>
    <property type="molecule type" value="Genomic_DNA"/>
</dbReference>
<evidence type="ECO:0000313" key="18">
    <source>
        <dbReference type="EMBL" id="MPM01482.1"/>
    </source>
</evidence>
<keyword evidence="7" id="KW-0732">Signal</keyword>
<comment type="subcellular location">
    <subcellularLocation>
        <location evidence="1">Cell outer membrane</location>
        <topology evidence="1">Multi-pass membrane protein</topology>
    </subcellularLocation>
</comment>
<evidence type="ECO:0000256" key="9">
    <source>
        <dbReference type="ARBA" id="ARBA00023065"/>
    </source>
</evidence>
<evidence type="ECO:0000259" key="16">
    <source>
        <dbReference type="Pfam" id="PF02563"/>
    </source>
</evidence>
<evidence type="ECO:0000256" key="11">
    <source>
        <dbReference type="ARBA" id="ARBA00023136"/>
    </source>
</evidence>
<keyword evidence="14" id="KW-0449">Lipoprotein</keyword>
<dbReference type="GO" id="GO:0006811">
    <property type="term" value="P:monoatomic ion transport"/>
    <property type="evidence" value="ECO:0007669"/>
    <property type="project" value="UniProtKB-KW"/>
</dbReference>
<evidence type="ECO:0000256" key="10">
    <source>
        <dbReference type="ARBA" id="ARBA00023114"/>
    </source>
</evidence>
<evidence type="ECO:0000256" key="8">
    <source>
        <dbReference type="ARBA" id="ARBA00023047"/>
    </source>
</evidence>
<proteinExistence type="inferred from homology"/>
<comment type="caution">
    <text evidence="18">The sequence shown here is derived from an EMBL/GenBank/DDBJ whole genome shotgun (WGS) entry which is preliminary data.</text>
</comment>
<evidence type="ECO:0000259" key="17">
    <source>
        <dbReference type="Pfam" id="PF22461"/>
    </source>
</evidence>
<dbReference type="PROSITE" id="PS51257">
    <property type="entry name" value="PROKAR_LIPOPROTEIN"/>
    <property type="match status" value="1"/>
</dbReference>
<keyword evidence="5" id="KW-0762">Sugar transport</keyword>
<evidence type="ECO:0000256" key="15">
    <source>
        <dbReference type="SAM" id="Phobius"/>
    </source>
</evidence>
<dbReference type="Pfam" id="PF22461">
    <property type="entry name" value="SLBB_2"/>
    <property type="match status" value="1"/>
</dbReference>
<evidence type="ECO:0000256" key="14">
    <source>
        <dbReference type="ARBA" id="ARBA00023288"/>
    </source>
</evidence>
<accession>A0A644WCM0</accession>
<dbReference type="GO" id="GO:0015159">
    <property type="term" value="F:polysaccharide transmembrane transporter activity"/>
    <property type="evidence" value="ECO:0007669"/>
    <property type="project" value="InterPro"/>
</dbReference>
<evidence type="ECO:0000256" key="7">
    <source>
        <dbReference type="ARBA" id="ARBA00022729"/>
    </source>
</evidence>
<evidence type="ECO:0000256" key="5">
    <source>
        <dbReference type="ARBA" id="ARBA00022597"/>
    </source>
</evidence>
<keyword evidence="8" id="KW-0625">Polysaccharide transport</keyword>
<keyword evidence="9" id="KW-0406">Ion transport</keyword>
<keyword evidence="12" id="KW-0564">Palmitate</keyword>
<feature type="domain" description="Polysaccharide export protein N-terminal" evidence="16">
    <location>
        <begin position="55"/>
        <end position="145"/>
    </location>
</feature>